<evidence type="ECO:0000313" key="12">
    <source>
        <dbReference type="Proteomes" id="UP000184287"/>
    </source>
</evidence>
<dbReference type="PRINTS" id="PR00738">
    <property type="entry name" value="GLHYDRLASE20"/>
</dbReference>
<dbReference type="InterPro" id="IPR013783">
    <property type="entry name" value="Ig-like_fold"/>
</dbReference>
<evidence type="ECO:0000256" key="5">
    <source>
        <dbReference type="ARBA" id="ARBA00023295"/>
    </source>
</evidence>
<dbReference type="Gene3D" id="3.30.379.10">
    <property type="entry name" value="Chitobiase/beta-hexosaminidase domain 2-like"/>
    <property type="match status" value="1"/>
</dbReference>
<dbReference type="PANTHER" id="PTHR22600:SF57">
    <property type="entry name" value="BETA-N-ACETYLHEXOSAMINIDASE"/>
    <property type="match status" value="1"/>
</dbReference>
<organism evidence="11 12">
    <name type="scientific">Pedobacter caeni</name>
    <dbReference type="NCBI Taxonomy" id="288992"/>
    <lineage>
        <taxon>Bacteria</taxon>
        <taxon>Pseudomonadati</taxon>
        <taxon>Bacteroidota</taxon>
        <taxon>Sphingobacteriia</taxon>
        <taxon>Sphingobacteriales</taxon>
        <taxon>Sphingobacteriaceae</taxon>
        <taxon>Pedobacter</taxon>
    </lineage>
</organism>
<dbReference type="Pfam" id="PF02838">
    <property type="entry name" value="Glyco_hydro_20b"/>
    <property type="match status" value="1"/>
</dbReference>
<name>A0A1M5B1P2_9SPHI</name>
<dbReference type="Gene3D" id="3.20.20.80">
    <property type="entry name" value="Glycosidases"/>
    <property type="match status" value="1"/>
</dbReference>
<dbReference type="GO" id="GO:0016020">
    <property type="term" value="C:membrane"/>
    <property type="evidence" value="ECO:0007669"/>
    <property type="project" value="TreeGrafter"/>
</dbReference>
<dbReference type="InterPro" id="IPR004867">
    <property type="entry name" value="CHB_C_dom"/>
</dbReference>
<dbReference type="AlphaFoldDB" id="A0A1M5B1P2"/>
<dbReference type="InterPro" id="IPR004866">
    <property type="entry name" value="CHB/HEX_N_dom"/>
</dbReference>
<evidence type="ECO:0000256" key="3">
    <source>
        <dbReference type="ARBA" id="ARBA00012663"/>
    </source>
</evidence>
<feature type="active site" description="Proton donor" evidence="8">
    <location>
        <position position="527"/>
    </location>
</feature>
<dbReference type="OrthoDB" id="1006965at2"/>
<dbReference type="InterPro" id="IPR015882">
    <property type="entry name" value="HEX_bac_N"/>
</dbReference>
<keyword evidence="5" id="KW-0326">Glycosidase</keyword>
<dbReference type="STRING" id="288992.SAMN04488522_102977"/>
<feature type="domain" description="Chitobiase/beta-hexosaminidases N-terminal" evidence="10">
    <location>
        <begin position="30"/>
        <end position="176"/>
    </location>
</feature>
<dbReference type="SUPFAM" id="SSF49384">
    <property type="entry name" value="Carbohydrate-binding domain"/>
    <property type="match status" value="1"/>
</dbReference>
<dbReference type="InterPro" id="IPR017853">
    <property type="entry name" value="GH"/>
</dbReference>
<evidence type="ECO:0000256" key="9">
    <source>
        <dbReference type="SAM" id="SignalP"/>
    </source>
</evidence>
<dbReference type="EC" id="3.2.1.52" evidence="3"/>
<dbReference type="InterPro" id="IPR025705">
    <property type="entry name" value="Beta_hexosaminidase_sua/sub"/>
</dbReference>
<evidence type="ECO:0000259" key="10">
    <source>
        <dbReference type="SMART" id="SM01081"/>
    </source>
</evidence>
<dbReference type="Proteomes" id="UP000184287">
    <property type="component" value="Unassembled WGS sequence"/>
</dbReference>
<dbReference type="Pfam" id="PF00728">
    <property type="entry name" value="Glyco_hydro_20"/>
    <property type="match status" value="1"/>
</dbReference>
<dbReference type="GO" id="GO:0004563">
    <property type="term" value="F:beta-N-acetylhexosaminidase activity"/>
    <property type="evidence" value="ECO:0007669"/>
    <property type="project" value="UniProtKB-EC"/>
</dbReference>
<dbReference type="RefSeq" id="WP_143166771.1">
    <property type="nucleotide sequence ID" value="NZ_FQUQ01000002.1"/>
</dbReference>
<dbReference type="PANTHER" id="PTHR22600">
    <property type="entry name" value="BETA-HEXOSAMINIDASE"/>
    <property type="match status" value="1"/>
</dbReference>
<evidence type="ECO:0000256" key="2">
    <source>
        <dbReference type="ARBA" id="ARBA00006285"/>
    </source>
</evidence>
<evidence type="ECO:0000256" key="1">
    <source>
        <dbReference type="ARBA" id="ARBA00001231"/>
    </source>
</evidence>
<dbReference type="Gene3D" id="2.60.40.290">
    <property type="match status" value="1"/>
</dbReference>
<evidence type="ECO:0000256" key="7">
    <source>
        <dbReference type="ARBA" id="ARBA00033000"/>
    </source>
</evidence>
<dbReference type="SMART" id="SM01081">
    <property type="entry name" value="CHB_HEX"/>
    <property type="match status" value="1"/>
</dbReference>
<dbReference type="SUPFAM" id="SSF51445">
    <property type="entry name" value="(Trans)glycosidases"/>
    <property type="match status" value="1"/>
</dbReference>
<dbReference type="GO" id="GO:0005975">
    <property type="term" value="P:carbohydrate metabolic process"/>
    <property type="evidence" value="ECO:0007669"/>
    <property type="project" value="InterPro"/>
</dbReference>
<keyword evidence="12" id="KW-1185">Reference proteome</keyword>
<keyword evidence="9" id="KW-0732">Signal</keyword>
<keyword evidence="4" id="KW-0378">Hydrolase</keyword>
<dbReference type="InterPro" id="IPR008965">
    <property type="entry name" value="CBM2/CBM3_carb-bd_dom_sf"/>
</dbReference>
<dbReference type="InterPro" id="IPR014756">
    <property type="entry name" value="Ig_E-set"/>
</dbReference>
<dbReference type="GO" id="GO:0030247">
    <property type="term" value="F:polysaccharide binding"/>
    <property type="evidence" value="ECO:0007669"/>
    <property type="project" value="InterPro"/>
</dbReference>
<evidence type="ECO:0000256" key="8">
    <source>
        <dbReference type="PIRSR" id="PIRSR625705-1"/>
    </source>
</evidence>
<evidence type="ECO:0000256" key="4">
    <source>
        <dbReference type="ARBA" id="ARBA00022801"/>
    </source>
</evidence>
<feature type="chain" id="PRO_5013290862" description="beta-N-acetylhexosaminidase" evidence="9">
    <location>
        <begin position="22"/>
        <end position="859"/>
    </location>
</feature>
<dbReference type="Gene3D" id="2.60.40.10">
    <property type="entry name" value="Immunoglobulins"/>
    <property type="match status" value="1"/>
</dbReference>
<dbReference type="GO" id="GO:0030203">
    <property type="term" value="P:glycosaminoglycan metabolic process"/>
    <property type="evidence" value="ECO:0007669"/>
    <property type="project" value="TreeGrafter"/>
</dbReference>
<evidence type="ECO:0000256" key="6">
    <source>
        <dbReference type="ARBA" id="ARBA00030512"/>
    </source>
</evidence>
<dbReference type="Pfam" id="PF03173">
    <property type="entry name" value="CHB_HEX"/>
    <property type="match status" value="1"/>
</dbReference>
<dbReference type="SUPFAM" id="SSF55545">
    <property type="entry name" value="beta-N-acetylhexosaminidase-like domain"/>
    <property type="match status" value="1"/>
</dbReference>
<dbReference type="InterPro" id="IPR012291">
    <property type="entry name" value="CBM2_carb-bd_dom_sf"/>
</dbReference>
<dbReference type="Pfam" id="PF03174">
    <property type="entry name" value="CHB_HEX_C"/>
    <property type="match status" value="1"/>
</dbReference>
<feature type="signal peptide" evidence="9">
    <location>
        <begin position="1"/>
        <end position="21"/>
    </location>
</feature>
<comment type="catalytic activity">
    <reaction evidence="1">
        <text>Hydrolysis of terminal non-reducing N-acetyl-D-hexosamine residues in N-acetyl-beta-D-hexosaminides.</text>
        <dbReference type="EC" id="3.2.1.52"/>
    </reaction>
</comment>
<dbReference type="EMBL" id="FQUQ01000002">
    <property type="protein sequence ID" value="SHF36247.1"/>
    <property type="molecule type" value="Genomic_DNA"/>
</dbReference>
<comment type="similarity">
    <text evidence="2">Belongs to the glycosyl hydrolase 20 family.</text>
</comment>
<reference evidence="12" key="1">
    <citation type="submission" date="2016-11" db="EMBL/GenBank/DDBJ databases">
        <authorList>
            <person name="Varghese N."/>
            <person name="Submissions S."/>
        </authorList>
    </citation>
    <scope>NUCLEOTIDE SEQUENCE [LARGE SCALE GENOMIC DNA]</scope>
    <source>
        <strain evidence="12">DSM 16990</strain>
    </source>
</reference>
<dbReference type="SUPFAM" id="SSF81296">
    <property type="entry name" value="E set domains"/>
    <property type="match status" value="1"/>
</dbReference>
<dbReference type="InterPro" id="IPR029018">
    <property type="entry name" value="Hex-like_dom2"/>
</dbReference>
<evidence type="ECO:0000313" key="11">
    <source>
        <dbReference type="EMBL" id="SHF36247.1"/>
    </source>
</evidence>
<gene>
    <name evidence="11" type="ORF">SAMN04488522_102977</name>
</gene>
<protein>
    <recommendedName>
        <fullName evidence="3">beta-N-acetylhexosaminidase</fullName>
        <ecNumber evidence="3">3.2.1.52</ecNumber>
    </recommendedName>
    <alternativeName>
        <fullName evidence="6">Beta-N-acetylhexosaminidase</fullName>
    </alternativeName>
    <alternativeName>
        <fullName evidence="7">N-acetyl-beta-glucosaminidase</fullName>
    </alternativeName>
</protein>
<dbReference type="InterPro" id="IPR015883">
    <property type="entry name" value="Glyco_hydro_20_cat"/>
</dbReference>
<proteinExistence type="inferred from homology"/>
<accession>A0A1M5B1P2</accession>
<sequence>MYKILHSYLLLMLVFGTAGHAARQSYPGADQLEIRWHVYENHYLGKDQTLFSIGIKNNTKQPFPSAGWKIYFNLGKRVTSVSGSEQLEIKHVNGGLYYISPGKDFKSPAPGESLAQQFISNSWVVNSSDAPQGFYLVWDNAAGIGIPLNDVKISTPKDQRKMDRFAGDKELAQEQRYLLNERGKTGSSNQPKIFPAPLSYTETAGYFKLDQAVILVPDSEFDAEAQLFADELKRLTGKRPVVGPDHKSAKSIRLKKDASIKKDGYRLSVSPSGIVISANTSREIHYGIQSLKVLLDPSAYVAQGKKKVLMLKCVEVEDRPSFGFRAIMLDVARNFQSKEEVMKLIDLLSLYKFTTLHLHLNDDEGWRLQINALPELTSLGSNRGHGLNEQESLMPSYGSGPIAGQSSGSGFYSRADFIEILKYAARRHINIIPEIETPGHARAAIVSMQARYDRIIKSGDTASAKAYLLRDMADSSVYRSVQQWNDHVMDVSMPSVYNFLETVTDEIIDMYKLAGAPLQTIHYGGDEVPAGVWTRSPSVNAFKVKHPEVKNAADLWDYFFGRIATMLDKRKLYLSGWEETALRKSTVQGEKKWQPNPLFLDRKFHVNVWNNMSGNEDLAYRLANSGYKVILSFVTNFYFDMGYVREFDEPGFNWGGFINLEQSYKFIPFDYLRNQHTDYVNRPLPKSMLKQFEPLTEVGKQNIYGIQGLLWTETVKTAERLEYMYLPRLLALSERAWASAPEWATLQDTLKAKKLYEQDWYKFSSSVGRELSRLDHYAGGYRYRIPTPAVMFRNGMVSVNTDVPGFQIRYTTDGSVPTIKSKLYQQPIRHLKELRFRAFNKLGRGGKIAQNDNEENGKD</sequence>